<dbReference type="Pfam" id="PF07727">
    <property type="entry name" value="RVT_2"/>
    <property type="match status" value="1"/>
</dbReference>
<dbReference type="InterPro" id="IPR001584">
    <property type="entry name" value="Integrase_cat-core"/>
</dbReference>
<protein>
    <recommendedName>
        <fullName evidence="3">Integrase catalytic domain-containing protein</fullName>
    </recommendedName>
</protein>
<dbReference type="Proteomes" id="UP000326396">
    <property type="component" value="Linkage Group LG14"/>
</dbReference>
<evidence type="ECO:0000259" key="3">
    <source>
        <dbReference type="PROSITE" id="PS50994"/>
    </source>
</evidence>
<dbReference type="SUPFAM" id="SSF56672">
    <property type="entry name" value="DNA/RNA polymerases"/>
    <property type="match status" value="1"/>
</dbReference>
<dbReference type="GO" id="GO:0003676">
    <property type="term" value="F:nucleic acid binding"/>
    <property type="evidence" value="ECO:0007669"/>
    <property type="project" value="InterPro"/>
</dbReference>
<dbReference type="PANTHER" id="PTHR42648">
    <property type="entry name" value="TRANSPOSASE, PUTATIVE-RELATED"/>
    <property type="match status" value="1"/>
</dbReference>
<accession>A0A5N6P8N4</accession>
<feature type="domain" description="Integrase catalytic" evidence="3">
    <location>
        <begin position="45"/>
        <end position="219"/>
    </location>
</feature>
<evidence type="ECO:0000313" key="4">
    <source>
        <dbReference type="EMBL" id="KAD5961360.1"/>
    </source>
</evidence>
<dbReference type="Pfam" id="PF13976">
    <property type="entry name" value="gag_pre-integrs"/>
    <property type="match status" value="1"/>
</dbReference>
<proteinExistence type="predicted"/>
<evidence type="ECO:0000256" key="1">
    <source>
        <dbReference type="ARBA" id="ARBA00022723"/>
    </source>
</evidence>
<dbReference type="InterPro" id="IPR013103">
    <property type="entry name" value="RVT_2"/>
</dbReference>
<evidence type="ECO:0000313" key="5">
    <source>
        <dbReference type="Proteomes" id="UP000326396"/>
    </source>
</evidence>
<keyword evidence="5" id="KW-1185">Reference proteome</keyword>
<organism evidence="4 5">
    <name type="scientific">Mikania micrantha</name>
    <name type="common">bitter vine</name>
    <dbReference type="NCBI Taxonomy" id="192012"/>
    <lineage>
        <taxon>Eukaryota</taxon>
        <taxon>Viridiplantae</taxon>
        <taxon>Streptophyta</taxon>
        <taxon>Embryophyta</taxon>
        <taxon>Tracheophyta</taxon>
        <taxon>Spermatophyta</taxon>
        <taxon>Magnoliopsida</taxon>
        <taxon>eudicotyledons</taxon>
        <taxon>Gunneridae</taxon>
        <taxon>Pentapetalae</taxon>
        <taxon>asterids</taxon>
        <taxon>campanulids</taxon>
        <taxon>Asterales</taxon>
        <taxon>Asteraceae</taxon>
        <taxon>Asteroideae</taxon>
        <taxon>Heliantheae alliance</taxon>
        <taxon>Eupatorieae</taxon>
        <taxon>Mikania</taxon>
    </lineage>
</organism>
<dbReference type="InterPro" id="IPR036397">
    <property type="entry name" value="RNaseH_sf"/>
</dbReference>
<dbReference type="AlphaFoldDB" id="A0A5N6P8N4"/>
<dbReference type="GO" id="GO:0046872">
    <property type="term" value="F:metal ion binding"/>
    <property type="evidence" value="ECO:0007669"/>
    <property type="project" value="UniProtKB-KW"/>
</dbReference>
<sequence length="883" mass="100575">MRLGHVNYEKLDRMMNKGLVNGLPKFQVQSGLVCAGCQYGKAHQLPYKPATVHSKGPLDLVHTDVFGPVNKKSIGGMVYMIEFIDDYSKFVWVYFMQSKSEALAKFKEFRLVAERETGRKVKVLRSDNGGEYMSREFNDFLNDCQIGRQLTCPYTPQQNGVSERKNRHLAEVSGSLMHSKNVPGQFWAEAMQTAAYVTNRLPQQGLNFLTPYEKLYKVKPTVSHFRVFGCVCYVFVPNNLRHKLEKKAIRCIFVGYDNQRKGWKCCDPNTGKCYVSRNVVFDETSSWWSAEQKILPDSQPLQDELQASKVDLRFEVTTPDEEHDESVQHQEGGGVEELPFEESGLRRSTRIRRQNPRYANVAISEETLREPESFEEASKHHGWMLAMESEVAALISNQTWELVPLPVDVKPITCKWVYKIKRKTDGTVERLKARLVARGFTQQFGFDYEDTFSPVAKITTVRMILALAVNQDWKLYQMDVHNAFLYGELDHVIHMEQPIGFVNSEHPKIVCKLKKAIYGLKQSPRAWYGKISEFLEHNGFASTSADASLFVKVLGSKVAIVLVYVDDLIITGDHVEVITQLKENLKTRFKMKDLGLLRHFLGLEVNYKKNGLLLHQSQYVKDLIQRFRMENSKAAATPFEPSLRLCPDEGKEAEDVTEYRQMIGSLIYLTLTRPDISFAVGVLSIFMQAPRKPHVFAARRILRYLNATTGVGIKFTKTVSPELVGFCDSDYAGDLSMRRSTTGYVFMYGMSPISWSSKLQPTVSLSTAEAEYRAAAMAAQELVWLIQLLKDTGQRVVQPVKLCSDNRSAIQLAENPTFHARTKHIEVHYHFVREKVLTGDIALEYVDTNDQVADMLTKGLPVHKLKKFCKFLGLKSDDVEGEC</sequence>
<dbReference type="InterPro" id="IPR039537">
    <property type="entry name" value="Retrotran_Ty1/copia-like"/>
</dbReference>
<dbReference type="PANTHER" id="PTHR42648:SF18">
    <property type="entry name" value="RETROTRANSPOSON, UNCLASSIFIED-LIKE PROTEIN"/>
    <property type="match status" value="1"/>
</dbReference>
<dbReference type="EMBL" id="SZYD01000006">
    <property type="protein sequence ID" value="KAD5961360.1"/>
    <property type="molecule type" value="Genomic_DNA"/>
</dbReference>
<dbReference type="Pfam" id="PF25597">
    <property type="entry name" value="SH3_retrovirus"/>
    <property type="match status" value="1"/>
</dbReference>
<dbReference type="Gene3D" id="3.30.420.10">
    <property type="entry name" value="Ribonuclease H-like superfamily/Ribonuclease H"/>
    <property type="match status" value="1"/>
</dbReference>
<name>A0A5N6P8N4_9ASTR</name>
<keyword evidence="2" id="KW-0378">Hydrolase</keyword>
<dbReference type="OrthoDB" id="414945at2759"/>
<dbReference type="GO" id="GO:0016787">
    <property type="term" value="F:hydrolase activity"/>
    <property type="evidence" value="ECO:0007669"/>
    <property type="project" value="UniProtKB-KW"/>
</dbReference>
<reference evidence="4 5" key="1">
    <citation type="submission" date="2019-05" db="EMBL/GenBank/DDBJ databases">
        <title>Mikania micrantha, genome provides insights into the molecular mechanism of rapid growth.</title>
        <authorList>
            <person name="Liu B."/>
        </authorList>
    </citation>
    <scope>NUCLEOTIDE SEQUENCE [LARGE SCALE GENOMIC DNA]</scope>
    <source>
        <strain evidence="4">NLD-2019</strain>
        <tissue evidence="4">Leaf</tissue>
    </source>
</reference>
<dbReference type="InterPro" id="IPR025724">
    <property type="entry name" value="GAG-pre-integrase_dom"/>
</dbReference>
<dbReference type="SUPFAM" id="SSF53098">
    <property type="entry name" value="Ribonuclease H-like"/>
    <property type="match status" value="1"/>
</dbReference>
<dbReference type="InterPro" id="IPR043502">
    <property type="entry name" value="DNA/RNA_pol_sf"/>
</dbReference>
<gene>
    <name evidence="4" type="ORF">E3N88_12833</name>
</gene>
<dbReference type="CDD" id="cd09272">
    <property type="entry name" value="RNase_HI_RT_Ty1"/>
    <property type="match status" value="1"/>
</dbReference>
<evidence type="ECO:0000256" key="2">
    <source>
        <dbReference type="ARBA" id="ARBA00022801"/>
    </source>
</evidence>
<dbReference type="InterPro" id="IPR057670">
    <property type="entry name" value="SH3_retrovirus"/>
</dbReference>
<comment type="caution">
    <text evidence="4">The sequence shown here is derived from an EMBL/GenBank/DDBJ whole genome shotgun (WGS) entry which is preliminary data.</text>
</comment>
<dbReference type="Pfam" id="PF00665">
    <property type="entry name" value="rve"/>
    <property type="match status" value="1"/>
</dbReference>
<dbReference type="InterPro" id="IPR012337">
    <property type="entry name" value="RNaseH-like_sf"/>
</dbReference>
<dbReference type="PROSITE" id="PS50994">
    <property type="entry name" value="INTEGRASE"/>
    <property type="match status" value="1"/>
</dbReference>
<keyword evidence="1" id="KW-0479">Metal-binding</keyword>
<dbReference type="GO" id="GO:0015074">
    <property type="term" value="P:DNA integration"/>
    <property type="evidence" value="ECO:0007669"/>
    <property type="project" value="InterPro"/>
</dbReference>